<feature type="compositionally biased region" description="Pro residues" evidence="1">
    <location>
        <begin position="48"/>
        <end position="58"/>
    </location>
</feature>
<proteinExistence type="predicted"/>
<dbReference type="EMBL" id="KN823155">
    <property type="protein sequence ID" value="KIO20928.1"/>
    <property type="molecule type" value="Genomic_DNA"/>
</dbReference>
<feature type="compositionally biased region" description="Polar residues" evidence="1">
    <location>
        <begin position="60"/>
        <end position="71"/>
    </location>
</feature>
<accession>A0A0C3KHI5</accession>
<sequence length="362" mass="38239">MLGALRHPNKPCPFIPSVPNYHTASLGSPSATEMQQQERHHPRVTFALPPPSPSPPPQQEKGSTSQSQSQLHPVGPKGIEEKRQVRAPPTLTPAQLIAHAAGPPSNGGGTKNHVSKLLSSSSSSPRWTLSYPRLRRVADGNPLPGVESNTSWPGGVISYQRLPSCYDSPAFSAGPIKLMNSTRSASASASSQAPRILDSGGETRGTTMNPRPRNGNPPLDSASGGTNPHRPRTSKKPWAWTWTPGAAAAPIYDPDYTEGPPQCLAPRPTLPVSLSADMGTLNADARRIGRSAAMKPLREGEAITSVDQEDTRSTGSGGSSADSYVSSDESQLFTSELGSIGPIGTVESVWGEPLSDFRGLRL</sequence>
<gene>
    <name evidence="2" type="ORF">M407DRAFT_29426</name>
</gene>
<reference evidence="2 3" key="1">
    <citation type="submission" date="2014-04" db="EMBL/GenBank/DDBJ databases">
        <authorList>
            <consortium name="DOE Joint Genome Institute"/>
            <person name="Kuo A."/>
            <person name="Girlanda M."/>
            <person name="Perotto S."/>
            <person name="Kohler A."/>
            <person name="Nagy L.G."/>
            <person name="Floudas D."/>
            <person name="Copeland A."/>
            <person name="Barry K.W."/>
            <person name="Cichocki N."/>
            <person name="Veneault-Fourrey C."/>
            <person name="LaButti K."/>
            <person name="Lindquist E.A."/>
            <person name="Lipzen A."/>
            <person name="Lundell T."/>
            <person name="Morin E."/>
            <person name="Murat C."/>
            <person name="Sun H."/>
            <person name="Tunlid A."/>
            <person name="Henrissat B."/>
            <person name="Grigoriev I.V."/>
            <person name="Hibbett D.S."/>
            <person name="Martin F."/>
            <person name="Nordberg H.P."/>
            <person name="Cantor M.N."/>
            <person name="Hua S.X."/>
        </authorList>
    </citation>
    <scope>NUCLEOTIDE SEQUENCE [LARGE SCALE GENOMIC DNA]</scope>
    <source>
        <strain evidence="2 3">MUT 4182</strain>
    </source>
</reference>
<evidence type="ECO:0000313" key="2">
    <source>
        <dbReference type="EMBL" id="KIO20928.1"/>
    </source>
</evidence>
<reference evidence="3" key="2">
    <citation type="submission" date="2015-01" db="EMBL/GenBank/DDBJ databases">
        <title>Evolutionary Origins and Diversification of the Mycorrhizal Mutualists.</title>
        <authorList>
            <consortium name="DOE Joint Genome Institute"/>
            <consortium name="Mycorrhizal Genomics Consortium"/>
            <person name="Kohler A."/>
            <person name="Kuo A."/>
            <person name="Nagy L.G."/>
            <person name="Floudas D."/>
            <person name="Copeland A."/>
            <person name="Barry K.W."/>
            <person name="Cichocki N."/>
            <person name="Veneault-Fourrey C."/>
            <person name="LaButti K."/>
            <person name="Lindquist E.A."/>
            <person name="Lipzen A."/>
            <person name="Lundell T."/>
            <person name="Morin E."/>
            <person name="Murat C."/>
            <person name="Riley R."/>
            <person name="Ohm R."/>
            <person name="Sun H."/>
            <person name="Tunlid A."/>
            <person name="Henrissat B."/>
            <person name="Grigoriev I.V."/>
            <person name="Hibbett D.S."/>
            <person name="Martin F."/>
        </authorList>
    </citation>
    <scope>NUCLEOTIDE SEQUENCE [LARGE SCALE GENOMIC DNA]</scope>
    <source>
        <strain evidence="3">MUT 4182</strain>
    </source>
</reference>
<dbReference type="AlphaFoldDB" id="A0A0C3KHI5"/>
<dbReference type="Proteomes" id="UP000054248">
    <property type="component" value="Unassembled WGS sequence"/>
</dbReference>
<keyword evidence="3" id="KW-1185">Reference proteome</keyword>
<dbReference type="OrthoDB" id="3265590at2759"/>
<evidence type="ECO:0000313" key="3">
    <source>
        <dbReference type="Proteomes" id="UP000054248"/>
    </source>
</evidence>
<dbReference type="HOGENOM" id="CLU_765464_0_0_1"/>
<feature type="compositionally biased region" description="Polar residues" evidence="1">
    <location>
        <begin position="20"/>
        <end position="35"/>
    </location>
</feature>
<feature type="compositionally biased region" description="Low complexity" evidence="1">
    <location>
        <begin position="115"/>
        <end position="124"/>
    </location>
</feature>
<protein>
    <submittedName>
        <fullName evidence="2">Uncharacterized protein</fullName>
    </submittedName>
</protein>
<name>A0A0C3KHI5_9AGAM</name>
<feature type="region of interest" description="Disordered" evidence="1">
    <location>
        <begin position="292"/>
        <end position="328"/>
    </location>
</feature>
<feature type="region of interest" description="Disordered" evidence="1">
    <location>
        <begin position="1"/>
        <end position="127"/>
    </location>
</feature>
<evidence type="ECO:0000256" key="1">
    <source>
        <dbReference type="SAM" id="MobiDB-lite"/>
    </source>
</evidence>
<organism evidence="2 3">
    <name type="scientific">Tulasnella calospora MUT 4182</name>
    <dbReference type="NCBI Taxonomy" id="1051891"/>
    <lineage>
        <taxon>Eukaryota</taxon>
        <taxon>Fungi</taxon>
        <taxon>Dikarya</taxon>
        <taxon>Basidiomycota</taxon>
        <taxon>Agaricomycotina</taxon>
        <taxon>Agaricomycetes</taxon>
        <taxon>Cantharellales</taxon>
        <taxon>Tulasnellaceae</taxon>
        <taxon>Tulasnella</taxon>
    </lineage>
</organism>
<feature type="compositionally biased region" description="Low complexity" evidence="1">
    <location>
        <begin position="319"/>
        <end position="328"/>
    </location>
</feature>
<feature type="region of interest" description="Disordered" evidence="1">
    <location>
        <begin position="183"/>
        <end position="240"/>
    </location>
</feature>